<dbReference type="PANTHER" id="PTHR33734">
    <property type="entry name" value="LYSM DOMAIN-CONTAINING GPI-ANCHORED PROTEIN 2"/>
    <property type="match status" value="1"/>
</dbReference>
<dbReference type="CDD" id="cd00118">
    <property type="entry name" value="LysM"/>
    <property type="match status" value="1"/>
</dbReference>
<feature type="domain" description="LysM" evidence="2">
    <location>
        <begin position="52"/>
        <end position="97"/>
    </location>
</feature>
<dbReference type="SMART" id="SM00257">
    <property type="entry name" value="LysM"/>
    <property type="match status" value="2"/>
</dbReference>
<dbReference type="InterPro" id="IPR036779">
    <property type="entry name" value="LysM_dom_sf"/>
</dbReference>
<gene>
    <name evidence="3" type="ORF">J1M35_08225</name>
</gene>
<feature type="domain" description="LysM" evidence="2">
    <location>
        <begin position="108"/>
        <end position="155"/>
    </location>
</feature>
<dbReference type="RefSeq" id="WP_208010742.1">
    <property type="nucleotide sequence ID" value="NZ_CP071796.1"/>
</dbReference>
<reference evidence="3" key="1">
    <citation type="submission" date="2021-03" db="EMBL/GenBank/DDBJ databases">
        <title>Ottowia sp. 27C isolated from the cloaca of a Giant Asian pond turtle (Heosemys grandis).</title>
        <authorList>
            <person name="Spergser J."/>
            <person name="Busse H.-J."/>
        </authorList>
    </citation>
    <scope>NUCLEOTIDE SEQUENCE</scope>
    <source>
        <strain evidence="3">27C</strain>
    </source>
</reference>
<evidence type="ECO:0000256" key="1">
    <source>
        <dbReference type="SAM" id="MobiDB-lite"/>
    </source>
</evidence>
<dbReference type="Pfam" id="PF01476">
    <property type="entry name" value="LysM"/>
    <property type="match status" value="2"/>
</dbReference>
<dbReference type="AlphaFoldDB" id="A0A975H4X8"/>
<accession>A0A975H4X8</accession>
<dbReference type="SUPFAM" id="SSF54106">
    <property type="entry name" value="LysM domain"/>
    <property type="match status" value="1"/>
</dbReference>
<protein>
    <submittedName>
        <fullName evidence="3">LysM peptidoglycan-binding domain-containing protein</fullName>
    </submittedName>
</protein>
<dbReference type="InterPro" id="IPR018392">
    <property type="entry name" value="LysM"/>
</dbReference>
<keyword evidence="4" id="KW-1185">Reference proteome</keyword>
<dbReference type="PROSITE" id="PS51782">
    <property type="entry name" value="LYSM"/>
    <property type="match status" value="2"/>
</dbReference>
<evidence type="ECO:0000313" key="4">
    <source>
        <dbReference type="Proteomes" id="UP000663903"/>
    </source>
</evidence>
<dbReference type="EMBL" id="CP071796">
    <property type="protein sequence ID" value="QTD46845.1"/>
    <property type="molecule type" value="Genomic_DNA"/>
</dbReference>
<feature type="region of interest" description="Disordered" evidence="1">
    <location>
        <begin position="1"/>
        <end position="52"/>
    </location>
</feature>
<dbReference type="KEGG" id="otd:J1M35_08225"/>
<proteinExistence type="predicted"/>
<sequence length="1049" mass="111605">MAFMISDAPFPRVAPPPPPPPPPPPRKQVHPAVRQPALHQGKPDAAPPERYVQHEVERGENLTEISRRYQTTVPMLEAANPQIKQADVIEIGQKINVPIGADYGREPTRKVVEPGQTLTDLARQHPDVSPQDIARANRHEIPNADRIHVGQEVWVPADRPATALEQKVKATDDAVAGVDRAQQAYNELPAGTNRAIRDEVHQGIQHAKDHLKTATQAELDLRVKASLPAGAPPTEADHASAGQQITERYQADPGATKKLDTALDGLKADRYRASPEGQAEAIVNQARHAGDAPQQMQALNNSLKTAKSEVREAVLNSAGGQQLTQDAARWATDPLAGGDVQKADDKARQEFNGAGPQVPGGTAMKRLEQLTRDLDPALAARLTSEAMPTVGQYVSNYQGQFGSQPLGPTGMANMLKVLDRGADTPAGKANIDSMAQRGLYDRDALRLHVSGGGSPAYAVALSQQPGIDSAGVLQQAYHGVAAYRTQITETARAYSGHMEELGWLVQNHGGSMTPQQLQKAIADYTQDKGPGWEAQGKDYQKQLATQGQTLQNQLTALAQLPPGTPGREDALVGAYNDPAVALALNTAWTQKPELLDGKSGDNLLAMLADPTVRGYAKLTDNGRKLIAQAGTTFVQSQIKQFKNIDPGDAASMARMNQAVARLESPAFAKYLGVKPEDLKNAVGELRKLAPQPGDTLETVQKRLQGYNDFLQSDKGLGKNIGLQLRDPKTGNFGLYEGKEGLKAFDKSTLAGQLLRGAGVALAGVGLASSTAVAWGDRSPDRIAKVLVDAAGLANKVTEFRIGTGALADEGAAKLIGGKVAGRVLGVVGSTFDFIAAGRAYADGDGVKGTLYAAGGVGGVMTALAAGGVWGGPVAWAGIALIGLSAAGLMAWDYHKQVSKHEFDNDHGVSTRFLQHAGQDASGHGGLSEAAARALNDQSGEGYSVMPMLNRYAELKGIRLDDLAQQRRFVDWLNQLSPSQLASMRDSMHHTLDKHDGDVSKIESTQPGDATWAPTTTTVVTMRGPIIIHHYPESVAQIDALLRSLHAPVL</sequence>
<dbReference type="Gene3D" id="3.10.350.10">
    <property type="entry name" value="LysM domain"/>
    <property type="match status" value="2"/>
</dbReference>
<organism evidence="3 4">
    <name type="scientific">Ottowia testudinis</name>
    <dbReference type="NCBI Taxonomy" id="2816950"/>
    <lineage>
        <taxon>Bacteria</taxon>
        <taxon>Pseudomonadati</taxon>
        <taxon>Pseudomonadota</taxon>
        <taxon>Betaproteobacteria</taxon>
        <taxon>Burkholderiales</taxon>
        <taxon>Comamonadaceae</taxon>
        <taxon>Ottowia</taxon>
    </lineage>
</organism>
<evidence type="ECO:0000313" key="3">
    <source>
        <dbReference type="EMBL" id="QTD46845.1"/>
    </source>
</evidence>
<name>A0A975H4X8_9BURK</name>
<dbReference type="Proteomes" id="UP000663903">
    <property type="component" value="Chromosome"/>
</dbReference>
<dbReference type="PANTHER" id="PTHR33734:SF22">
    <property type="entry name" value="MEMBRANE-BOUND LYTIC MUREIN TRANSGLYCOSYLASE D"/>
    <property type="match status" value="1"/>
</dbReference>
<feature type="compositionally biased region" description="Pro residues" evidence="1">
    <location>
        <begin position="12"/>
        <end position="26"/>
    </location>
</feature>
<evidence type="ECO:0000259" key="2">
    <source>
        <dbReference type="PROSITE" id="PS51782"/>
    </source>
</evidence>